<keyword evidence="1" id="KW-0472">Membrane</keyword>
<dbReference type="EMBL" id="LAZR01042260">
    <property type="protein sequence ID" value="KKL09955.1"/>
    <property type="molecule type" value="Genomic_DNA"/>
</dbReference>
<comment type="caution">
    <text evidence="2">The sequence shown here is derived from an EMBL/GenBank/DDBJ whole genome shotgun (WGS) entry which is preliminary data.</text>
</comment>
<keyword evidence="1" id="KW-0812">Transmembrane</keyword>
<reference evidence="2" key="1">
    <citation type="journal article" date="2015" name="Nature">
        <title>Complex archaea that bridge the gap between prokaryotes and eukaryotes.</title>
        <authorList>
            <person name="Spang A."/>
            <person name="Saw J.H."/>
            <person name="Jorgensen S.L."/>
            <person name="Zaremba-Niedzwiedzka K."/>
            <person name="Martijn J."/>
            <person name="Lind A.E."/>
            <person name="van Eijk R."/>
            <person name="Schleper C."/>
            <person name="Guy L."/>
            <person name="Ettema T.J."/>
        </authorList>
    </citation>
    <scope>NUCLEOTIDE SEQUENCE</scope>
</reference>
<evidence type="ECO:0000313" key="2">
    <source>
        <dbReference type="EMBL" id="KKL09955.1"/>
    </source>
</evidence>
<dbReference type="AlphaFoldDB" id="A0A0F9AKP7"/>
<keyword evidence="1" id="KW-1133">Transmembrane helix</keyword>
<accession>A0A0F9AKP7</accession>
<name>A0A0F9AKP7_9ZZZZ</name>
<organism evidence="2">
    <name type="scientific">marine sediment metagenome</name>
    <dbReference type="NCBI Taxonomy" id="412755"/>
    <lineage>
        <taxon>unclassified sequences</taxon>
        <taxon>metagenomes</taxon>
        <taxon>ecological metagenomes</taxon>
    </lineage>
</organism>
<proteinExistence type="predicted"/>
<evidence type="ECO:0000256" key="1">
    <source>
        <dbReference type="SAM" id="Phobius"/>
    </source>
</evidence>
<sequence>MPVCGPVNWVLCGHGGAVYVLTFTALSIGLTVFFLTVGL</sequence>
<gene>
    <name evidence="2" type="ORF">LCGC14_2560660</name>
</gene>
<protein>
    <submittedName>
        <fullName evidence="2">Uncharacterized protein</fullName>
    </submittedName>
</protein>
<feature type="transmembrane region" description="Helical" evidence="1">
    <location>
        <begin position="16"/>
        <end position="37"/>
    </location>
</feature>